<keyword evidence="6 8" id="KW-0807">Transducer</keyword>
<comment type="subcellular location">
    <subcellularLocation>
        <location evidence="1">Cell membrane</location>
        <topology evidence="1">Multi-pass membrane protein</topology>
    </subcellularLocation>
</comment>
<evidence type="ECO:0000256" key="2">
    <source>
        <dbReference type="ARBA" id="ARBA00022475"/>
    </source>
</evidence>
<protein>
    <submittedName>
        <fullName evidence="12">Methyl-accepting chemotaxis protein</fullName>
    </submittedName>
</protein>
<evidence type="ECO:0000256" key="1">
    <source>
        <dbReference type="ARBA" id="ARBA00004651"/>
    </source>
</evidence>
<dbReference type="Pfam" id="PF00015">
    <property type="entry name" value="MCPsignal"/>
    <property type="match status" value="1"/>
</dbReference>
<evidence type="ECO:0000259" key="11">
    <source>
        <dbReference type="PROSITE" id="PS50885"/>
    </source>
</evidence>
<feature type="transmembrane region" description="Helical" evidence="9">
    <location>
        <begin position="93"/>
        <end position="116"/>
    </location>
</feature>
<feature type="domain" description="Methyl-accepting transducer" evidence="10">
    <location>
        <begin position="189"/>
        <end position="446"/>
    </location>
</feature>
<sequence length="475" mass="51812">MFILDDEGNQIAHPWLEGQNSWESVDPNGIKSTQQLIETGHDGGGFTYFSWPLPDNEKVIEKKVSYSETESNWGWTVVAGTYMMDFNKPAHKVLYAIFIVIGIALVISIYPITVLVRKISTPIKLVTGQMLRMAKGDLSQNKLHYQSNDEVHLLIESVNITQDNLKQMLTQVANASKHITSRSEELTQSAVEVKEGSEQVSATMQELASGSETQANSTGDLVTTMQGFNTKINSANQEGEQIYGDSSTVQNLTEEGTELMIHSVSKMERINTIVNDAVQHVKVLDQQSEDISQLVTVIRDIADQTNLLALNAAIEAARAGEHGKGFAVVADEVRKLSEQVSQSIGDITRIVMEIQQGSKLVAGSLEKGYNEVQEGTEQIKVTGKTFKEIGNAVTHMAEGIQSITTHLGEITTLSGEMRHSLEDIAAISEESAAGIEETSASAEQTSSSMEEVAINAGELTKLAGELNELVLKFKI</sequence>
<keyword evidence="2" id="KW-1003">Cell membrane</keyword>
<dbReference type="InterPro" id="IPR003660">
    <property type="entry name" value="HAMP_dom"/>
</dbReference>
<dbReference type="CDD" id="cd06225">
    <property type="entry name" value="HAMP"/>
    <property type="match status" value="1"/>
</dbReference>
<dbReference type="SMART" id="SM00283">
    <property type="entry name" value="MA"/>
    <property type="match status" value="1"/>
</dbReference>
<dbReference type="Proteomes" id="UP001275315">
    <property type="component" value="Unassembled WGS sequence"/>
</dbReference>
<gene>
    <name evidence="12" type="ORF">RWD45_15340</name>
</gene>
<evidence type="ECO:0000256" key="3">
    <source>
        <dbReference type="ARBA" id="ARBA00022692"/>
    </source>
</evidence>
<keyword evidence="3 9" id="KW-0812">Transmembrane</keyword>
<dbReference type="PANTHER" id="PTHR32089">
    <property type="entry name" value="METHYL-ACCEPTING CHEMOTAXIS PROTEIN MCPB"/>
    <property type="match status" value="1"/>
</dbReference>
<evidence type="ECO:0000313" key="13">
    <source>
        <dbReference type="Proteomes" id="UP001275315"/>
    </source>
</evidence>
<dbReference type="SUPFAM" id="SSF58104">
    <property type="entry name" value="Methyl-accepting chemotaxis protein (MCP) signaling domain"/>
    <property type="match status" value="1"/>
</dbReference>
<dbReference type="Gene3D" id="1.10.287.950">
    <property type="entry name" value="Methyl-accepting chemotaxis protein"/>
    <property type="match status" value="1"/>
</dbReference>
<dbReference type="InterPro" id="IPR033480">
    <property type="entry name" value="sCache_2"/>
</dbReference>
<dbReference type="EMBL" id="JAWDIQ010000002">
    <property type="protein sequence ID" value="MDY0409690.1"/>
    <property type="molecule type" value="Genomic_DNA"/>
</dbReference>
<dbReference type="PANTHER" id="PTHR32089:SF114">
    <property type="entry name" value="METHYL-ACCEPTING CHEMOTAXIS PROTEIN MCPB"/>
    <property type="match status" value="1"/>
</dbReference>
<keyword evidence="4 9" id="KW-1133">Transmembrane helix</keyword>
<dbReference type="Gene3D" id="3.30.450.20">
    <property type="entry name" value="PAS domain"/>
    <property type="match status" value="1"/>
</dbReference>
<dbReference type="PROSITE" id="PS50111">
    <property type="entry name" value="CHEMOTAXIS_TRANSDUC_2"/>
    <property type="match status" value="1"/>
</dbReference>
<reference evidence="12 13" key="1">
    <citation type="submission" date="2023-10" db="EMBL/GenBank/DDBJ databases">
        <title>Virgibacillus soli CC-YMP-6 genome.</title>
        <authorList>
            <person name="Miliotis G."/>
            <person name="Sengupta P."/>
            <person name="Hameed A."/>
            <person name="Chuvochina M."/>
            <person name="Mcdonagh F."/>
            <person name="Simpson A.C."/>
            <person name="Singh N.K."/>
            <person name="Rekha P.D."/>
            <person name="Raman K."/>
            <person name="Hugenholtz P."/>
            <person name="Venkateswaran K."/>
        </authorList>
    </citation>
    <scope>NUCLEOTIDE SEQUENCE [LARGE SCALE GENOMIC DNA]</scope>
    <source>
        <strain evidence="12 13">CC-YMP-6</strain>
    </source>
</reference>
<comment type="caution">
    <text evidence="12">The sequence shown here is derived from an EMBL/GenBank/DDBJ whole genome shotgun (WGS) entry which is preliminary data.</text>
</comment>
<evidence type="ECO:0000313" key="12">
    <source>
        <dbReference type="EMBL" id="MDY0409690.1"/>
    </source>
</evidence>
<dbReference type="SMART" id="SM00304">
    <property type="entry name" value="HAMP"/>
    <property type="match status" value="1"/>
</dbReference>
<evidence type="ECO:0000259" key="10">
    <source>
        <dbReference type="PROSITE" id="PS50111"/>
    </source>
</evidence>
<dbReference type="Pfam" id="PF00672">
    <property type="entry name" value="HAMP"/>
    <property type="match status" value="1"/>
</dbReference>
<dbReference type="PROSITE" id="PS50885">
    <property type="entry name" value="HAMP"/>
    <property type="match status" value="1"/>
</dbReference>
<evidence type="ECO:0000256" key="6">
    <source>
        <dbReference type="ARBA" id="ARBA00023224"/>
    </source>
</evidence>
<accession>A0ABU5CWA0</accession>
<proteinExistence type="inferred from homology"/>
<feature type="domain" description="HAMP" evidence="11">
    <location>
        <begin position="117"/>
        <end position="170"/>
    </location>
</feature>
<dbReference type="CDD" id="cd11386">
    <property type="entry name" value="MCP_signal"/>
    <property type="match status" value="1"/>
</dbReference>
<keyword evidence="13" id="KW-1185">Reference proteome</keyword>
<evidence type="ECO:0000256" key="5">
    <source>
        <dbReference type="ARBA" id="ARBA00023136"/>
    </source>
</evidence>
<evidence type="ECO:0000256" key="9">
    <source>
        <dbReference type="SAM" id="Phobius"/>
    </source>
</evidence>
<evidence type="ECO:0000256" key="7">
    <source>
        <dbReference type="ARBA" id="ARBA00029447"/>
    </source>
</evidence>
<comment type="similarity">
    <text evidence="7">Belongs to the methyl-accepting chemotaxis (MCP) protein family.</text>
</comment>
<name>A0ABU5CWA0_9BACI</name>
<keyword evidence="5 9" id="KW-0472">Membrane</keyword>
<dbReference type="InterPro" id="IPR004089">
    <property type="entry name" value="MCPsignal_dom"/>
</dbReference>
<dbReference type="Pfam" id="PF17200">
    <property type="entry name" value="sCache_2"/>
    <property type="match status" value="1"/>
</dbReference>
<evidence type="ECO:0000256" key="8">
    <source>
        <dbReference type="PROSITE-ProRule" id="PRU00284"/>
    </source>
</evidence>
<evidence type="ECO:0000256" key="4">
    <source>
        <dbReference type="ARBA" id="ARBA00022989"/>
    </source>
</evidence>
<organism evidence="12 13">
    <name type="scientific">Paracerasibacillus soli</name>
    <dbReference type="NCBI Taxonomy" id="480284"/>
    <lineage>
        <taxon>Bacteria</taxon>
        <taxon>Bacillati</taxon>
        <taxon>Bacillota</taxon>
        <taxon>Bacilli</taxon>
        <taxon>Bacillales</taxon>
        <taxon>Bacillaceae</taxon>
        <taxon>Paracerasibacillus</taxon>
    </lineage>
</organism>
<dbReference type="RefSeq" id="WP_320380483.1">
    <property type="nucleotide sequence ID" value="NZ_JAWDIQ010000002.1"/>
</dbReference>